<accession>A0A0D9YT73</accession>
<reference evidence="1" key="1">
    <citation type="submission" date="2015-04" db="UniProtKB">
        <authorList>
            <consortium name="EnsemblPlants"/>
        </authorList>
    </citation>
    <scope>IDENTIFICATION</scope>
</reference>
<evidence type="ECO:0000313" key="1">
    <source>
        <dbReference type="EnsemblPlants" id="OGLUM02G19510.1"/>
    </source>
</evidence>
<dbReference type="EnsemblPlants" id="OGLUM02G19510.1">
    <property type="protein sequence ID" value="OGLUM02G19510.1"/>
    <property type="gene ID" value="OGLUM02G19510"/>
</dbReference>
<sequence>MALGRHRELGGAKLSGWLSLAAGSGGVVLGTRRYGRRGLVASWRCVSRAEGGGRRTGVGLRDTVCCCCRRLPVVAACGRAMGLATAGLDETRSVRF</sequence>
<organism evidence="1">
    <name type="scientific">Oryza glumipatula</name>
    <dbReference type="NCBI Taxonomy" id="40148"/>
    <lineage>
        <taxon>Eukaryota</taxon>
        <taxon>Viridiplantae</taxon>
        <taxon>Streptophyta</taxon>
        <taxon>Embryophyta</taxon>
        <taxon>Tracheophyta</taxon>
        <taxon>Spermatophyta</taxon>
        <taxon>Magnoliopsida</taxon>
        <taxon>Liliopsida</taxon>
        <taxon>Poales</taxon>
        <taxon>Poaceae</taxon>
        <taxon>BOP clade</taxon>
        <taxon>Oryzoideae</taxon>
        <taxon>Oryzeae</taxon>
        <taxon>Oryzinae</taxon>
        <taxon>Oryza</taxon>
    </lineage>
</organism>
<dbReference type="HOGENOM" id="CLU_2363128_0_0_1"/>
<keyword evidence="2" id="KW-1185">Reference proteome</keyword>
<name>A0A0D9YT73_9ORYZ</name>
<dbReference type="Proteomes" id="UP000026961">
    <property type="component" value="Chromosome 2"/>
</dbReference>
<proteinExistence type="predicted"/>
<protein>
    <submittedName>
        <fullName evidence="1">Uncharacterized protein</fullName>
    </submittedName>
</protein>
<reference evidence="1" key="2">
    <citation type="submission" date="2018-05" db="EMBL/GenBank/DDBJ databases">
        <title>OgluRS3 (Oryza glumaepatula Reference Sequence Version 3).</title>
        <authorList>
            <person name="Zhang J."/>
            <person name="Kudrna D."/>
            <person name="Lee S."/>
            <person name="Talag J."/>
            <person name="Welchert J."/>
            <person name="Wing R.A."/>
        </authorList>
    </citation>
    <scope>NUCLEOTIDE SEQUENCE [LARGE SCALE GENOMIC DNA]</scope>
</reference>
<dbReference type="Gramene" id="OGLUM02G19510.1">
    <property type="protein sequence ID" value="OGLUM02G19510.1"/>
    <property type="gene ID" value="OGLUM02G19510"/>
</dbReference>
<dbReference type="AlphaFoldDB" id="A0A0D9YT73"/>
<evidence type="ECO:0000313" key="2">
    <source>
        <dbReference type="Proteomes" id="UP000026961"/>
    </source>
</evidence>